<gene>
    <name evidence="1" type="ORF">ATPR_1211</name>
</gene>
<dbReference type="EMBL" id="BABS01000026">
    <property type="protein sequence ID" value="GAA08207.1"/>
    <property type="molecule type" value="Genomic_DNA"/>
</dbReference>
<proteinExistence type="predicted"/>
<name>F7VCW2_9PROT</name>
<dbReference type="Proteomes" id="UP000004319">
    <property type="component" value="Unassembled WGS sequence"/>
</dbReference>
<evidence type="ECO:0000313" key="1">
    <source>
        <dbReference type="EMBL" id="GAA08207.1"/>
    </source>
</evidence>
<reference evidence="1 2" key="1">
    <citation type="journal article" date="2011" name="Biochem. Biophys. Res. Commun.">
        <title>Increased number of Arginine-based salt bridges contributes to the thermotolerance of thermotolerant acetic acid bacteria, Acetobacter tropicalis SKU1100.</title>
        <authorList>
            <person name="Matsutani M."/>
            <person name="Hirakawa H."/>
            <person name="Nishikura M."/>
            <person name="Soemphol W."/>
            <person name="Ali I.A.I."/>
            <person name="Yakushi T."/>
            <person name="Matsushita K."/>
        </authorList>
    </citation>
    <scope>NUCLEOTIDE SEQUENCE [LARGE SCALE GENOMIC DNA]</scope>
    <source>
        <strain evidence="1 2">NBRC 101654</strain>
    </source>
</reference>
<organism evidence="1 2">
    <name type="scientific">Acetobacter tropicalis NBRC 101654</name>
    <dbReference type="NCBI Taxonomy" id="749388"/>
    <lineage>
        <taxon>Bacteria</taxon>
        <taxon>Pseudomonadati</taxon>
        <taxon>Pseudomonadota</taxon>
        <taxon>Alphaproteobacteria</taxon>
        <taxon>Acetobacterales</taxon>
        <taxon>Acetobacteraceae</taxon>
        <taxon>Acetobacter</taxon>
    </lineage>
</organism>
<sequence>MIIAIYYIERLFKKSAQSGWRMFVAPEKWCFFVPIYPYRPLKTAFSATTNSHQSDAADCSSGL</sequence>
<comment type="caution">
    <text evidence="1">The sequence shown here is derived from an EMBL/GenBank/DDBJ whole genome shotgun (WGS) entry which is preliminary data.</text>
</comment>
<accession>F7VCW2</accession>
<protein>
    <submittedName>
        <fullName evidence="1">Uncharacterized protein</fullName>
    </submittedName>
</protein>
<dbReference type="AlphaFoldDB" id="F7VCW2"/>
<evidence type="ECO:0000313" key="2">
    <source>
        <dbReference type="Proteomes" id="UP000004319"/>
    </source>
</evidence>